<feature type="non-terminal residue" evidence="1">
    <location>
        <position position="1"/>
    </location>
</feature>
<dbReference type="Proteomes" id="UP000789920">
    <property type="component" value="Unassembled WGS sequence"/>
</dbReference>
<protein>
    <submittedName>
        <fullName evidence="1">16431_t:CDS:1</fullName>
    </submittedName>
</protein>
<organism evidence="1 2">
    <name type="scientific">Racocetra persica</name>
    <dbReference type="NCBI Taxonomy" id="160502"/>
    <lineage>
        <taxon>Eukaryota</taxon>
        <taxon>Fungi</taxon>
        <taxon>Fungi incertae sedis</taxon>
        <taxon>Mucoromycota</taxon>
        <taxon>Glomeromycotina</taxon>
        <taxon>Glomeromycetes</taxon>
        <taxon>Diversisporales</taxon>
        <taxon>Gigasporaceae</taxon>
        <taxon>Racocetra</taxon>
    </lineage>
</organism>
<name>A0ACA9T097_9GLOM</name>
<gene>
    <name evidence="1" type="ORF">RPERSI_LOCUS37021</name>
</gene>
<feature type="non-terminal residue" evidence="1">
    <location>
        <position position="99"/>
    </location>
</feature>
<keyword evidence="2" id="KW-1185">Reference proteome</keyword>
<proteinExistence type="predicted"/>
<sequence>ERQIRQLRTRITELEAIINRTPAQEQELQDKKKELAELEKQQQEGVAHIVGLIVIGKYVVKIKYKEAQLELRTKELEKKNGHEQHQIDELKKEVQELKK</sequence>
<accession>A0ACA9T097</accession>
<evidence type="ECO:0000313" key="1">
    <source>
        <dbReference type="EMBL" id="CAG8852322.1"/>
    </source>
</evidence>
<comment type="caution">
    <text evidence="1">The sequence shown here is derived from an EMBL/GenBank/DDBJ whole genome shotgun (WGS) entry which is preliminary data.</text>
</comment>
<reference evidence="1" key="1">
    <citation type="submission" date="2021-06" db="EMBL/GenBank/DDBJ databases">
        <authorList>
            <person name="Kallberg Y."/>
            <person name="Tangrot J."/>
            <person name="Rosling A."/>
        </authorList>
    </citation>
    <scope>NUCLEOTIDE SEQUENCE</scope>
    <source>
        <strain evidence="1">MA461A</strain>
    </source>
</reference>
<evidence type="ECO:0000313" key="2">
    <source>
        <dbReference type="Proteomes" id="UP000789920"/>
    </source>
</evidence>
<dbReference type="EMBL" id="CAJVQC010181265">
    <property type="protein sequence ID" value="CAG8852322.1"/>
    <property type="molecule type" value="Genomic_DNA"/>
</dbReference>